<dbReference type="Proteomes" id="UP001307705">
    <property type="component" value="Unassembled WGS sequence"/>
</dbReference>
<gene>
    <name evidence="1" type="ORF">Ataiwa_10230</name>
</gene>
<keyword evidence="2" id="KW-1185">Reference proteome</keyword>
<evidence type="ECO:0000313" key="1">
    <source>
        <dbReference type="EMBL" id="GMQ32751.1"/>
    </source>
</evidence>
<proteinExistence type="predicted"/>
<dbReference type="EMBL" id="BTPE01000003">
    <property type="protein sequence ID" value="GMQ32751.1"/>
    <property type="molecule type" value="Genomic_DNA"/>
</dbReference>
<dbReference type="RefSeq" id="WP_338227557.1">
    <property type="nucleotide sequence ID" value="NZ_BTPE01000003.1"/>
</dbReference>
<protein>
    <recommendedName>
        <fullName evidence="3">Phosphoribosylanthranilate isomerase</fullName>
    </recommendedName>
</protein>
<evidence type="ECO:0000313" key="2">
    <source>
        <dbReference type="Proteomes" id="UP001307705"/>
    </source>
</evidence>
<dbReference type="Gene3D" id="3.20.20.70">
    <property type="entry name" value="Aldolase class I"/>
    <property type="match status" value="1"/>
</dbReference>
<dbReference type="InterPro" id="IPR013785">
    <property type="entry name" value="Aldolase_TIM"/>
</dbReference>
<sequence length="204" mass="22884">MALKTFVKINQITNLTDARYCAGMTVNLLGFCINPENPNFVSPEEFEEITGWLSGVEFVGEISGISDEEIRNQLAKYSGLTWVEHDRLDELIPLSDLGLSLIYKCHLDEINHLDLELEEKLGSKALYLHLSKIDAAKEKEEEIRVLAEKFPVILADGFHADDVVEIVEDMPIYGISLNGGTEIKAGLRDFDQMADILEALEIED</sequence>
<dbReference type="InterPro" id="IPR011060">
    <property type="entry name" value="RibuloseP-bd_barrel"/>
</dbReference>
<dbReference type="SUPFAM" id="SSF51366">
    <property type="entry name" value="Ribulose-phoshate binding barrel"/>
    <property type="match status" value="1"/>
</dbReference>
<accession>A0ABQ6PXT2</accession>
<organism evidence="1 2">
    <name type="scientific">Algoriphagus taiwanensis</name>
    <dbReference type="NCBI Taxonomy" id="1445656"/>
    <lineage>
        <taxon>Bacteria</taxon>
        <taxon>Pseudomonadati</taxon>
        <taxon>Bacteroidota</taxon>
        <taxon>Cytophagia</taxon>
        <taxon>Cytophagales</taxon>
        <taxon>Cyclobacteriaceae</taxon>
        <taxon>Algoriphagus</taxon>
    </lineage>
</organism>
<evidence type="ECO:0008006" key="3">
    <source>
        <dbReference type="Google" id="ProtNLM"/>
    </source>
</evidence>
<name>A0ABQ6PXT2_9BACT</name>
<reference evidence="1 2" key="1">
    <citation type="submission" date="2023-08" db="EMBL/GenBank/DDBJ databases">
        <title>Draft genome sequence of Algoriphagus taiwanensis.</title>
        <authorList>
            <person name="Takatani N."/>
            <person name="Hosokawa M."/>
            <person name="Sawabe T."/>
        </authorList>
    </citation>
    <scope>NUCLEOTIDE SEQUENCE [LARGE SCALE GENOMIC DNA]</scope>
    <source>
        <strain evidence="1 2">JCM 19755</strain>
    </source>
</reference>
<comment type="caution">
    <text evidence="1">The sequence shown here is derived from an EMBL/GenBank/DDBJ whole genome shotgun (WGS) entry which is preliminary data.</text>
</comment>